<comment type="caution">
    <text evidence="2">The sequence shown here is derived from an EMBL/GenBank/DDBJ whole genome shotgun (WGS) entry which is preliminary data.</text>
</comment>
<gene>
    <name evidence="2" type="ORF">GCM10010334_20040</name>
</gene>
<dbReference type="AlphaFoldDB" id="A0A918WVR1"/>
<dbReference type="SUPFAM" id="SSF52540">
    <property type="entry name" value="P-loop containing nucleoside triphosphate hydrolases"/>
    <property type="match status" value="1"/>
</dbReference>
<reference evidence="2" key="1">
    <citation type="journal article" date="2014" name="Int. J. Syst. Evol. Microbiol.">
        <title>Complete genome sequence of Corynebacterium casei LMG S-19264T (=DSM 44701T), isolated from a smear-ripened cheese.</title>
        <authorList>
            <consortium name="US DOE Joint Genome Institute (JGI-PGF)"/>
            <person name="Walter F."/>
            <person name="Albersmeier A."/>
            <person name="Kalinowski J."/>
            <person name="Ruckert C."/>
        </authorList>
    </citation>
    <scope>NUCLEOTIDE SEQUENCE</scope>
    <source>
        <strain evidence="2">JCM 4637</strain>
    </source>
</reference>
<accession>A0A918WVR1</accession>
<protein>
    <submittedName>
        <fullName evidence="2">ATP-binding protein</fullName>
    </submittedName>
</protein>
<dbReference type="EMBL" id="BMVC01000003">
    <property type="protein sequence ID" value="GHC87829.1"/>
    <property type="molecule type" value="Genomic_DNA"/>
</dbReference>
<evidence type="ECO:0000313" key="2">
    <source>
        <dbReference type="EMBL" id="GHC87829.1"/>
    </source>
</evidence>
<dbReference type="Gene3D" id="3.40.50.300">
    <property type="entry name" value="P-loop containing nucleotide triphosphate hydrolases"/>
    <property type="match status" value="1"/>
</dbReference>
<keyword evidence="2" id="KW-0067">ATP-binding</keyword>
<dbReference type="Pfam" id="PF09848">
    <property type="entry name" value="SLFN-g3_helicase"/>
    <property type="match status" value="1"/>
</dbReference>
<organism evidence="2 3">
    <name type="scientific">Streptomyces finlayi</name>
    <dbReference type="NCBI Taxonomy" id="67296"/>
    <lineage>
        <taxon>Bacteria</taxon>
        <taxon>Bacillati</taxon>
        <taxon>Actinomycetota</taxon>
        <taxon>Actinomycetes</taxon>
        <taxon>Kitasatosporales</taxon>
        <taxon>Streptomycetaceae</taxon>
        <taxon>Streptomyces</taxon>
    </lineage>
</organism>
<feature type="domain" description="Schlafen group 3-like DNA/RNA helicase" evidence="1">
    <location>
        <begin position="283"/>
        <end position="640"/>
    </location>
</feature>
<reference evidence="2" key="2">
    <citation type="submission" date="2020-09" db="EMBL/GenBank/DDBJ databases">
        <authorList>
            <person name="Sun Q."/>
            <person name="Ohkuma M."/>
        </authorList>
    </citation>
    <scope>NUCLEOTIDE SEQUENCE</scope>
    <source>
        <strain evidence="2">JCM 4637</strain>
    </source>
</reference>
<dbReference type="GO" id="GO:0005524">
    <property type="term" value="F:ATP binding"/>
    <property type="evidence" value="ECO:0007669"/>
    <property type="project" value="UniProtKB-KW"/>
</dbReference>
<dbReference type="InterPro" id="IPR018647">
    <property type="entry name" value="SLFN_3-like_DNA/RNA_helicase"/>
</dbReference>
<evidence type="ECO:0000313" key="3">
    <source>
        <dbReference type="Proteomes" id="UP000638353"/>
    </source>
</evidence>
<evidence type="ECO:0000259" key="1">
    <source>
        <dbReference type="Pfam" id="PF09848"/>
    </source>
</evidence>
<dbReference type="Proteomes" id="UP000638353">
    <property type="component" value="Unassembled WGS sequence"/>
</dbReference>
<dbReference type="RefSeq" id="WP_189823151.1">
    <property type="nucleotide sequence ID" value="NZ_BMVC01000003.1"/>
</dbReference>
<dbReference type="InterPro" id="IPR027417">
    <property type="entry name" value="P-loop_NTPase"/>
</dbReference>
<keyword evidence="2" id="KW-0547">Nucleotide-binding</keyword>
<proteinExistence type="predicted"/>
<sequence>MPWEKSLPLYLLREPASALVKEIERQPGMSHRPLTERLIQAYKDQHKRSTKPDDEGTPPGKTLVEAWENSLPSVIDALHELGLDDVEVFIEFGLPHTDGDVDILLAGVHPGSGMPSYVLIELKQQRKATVHPERSVAVDLGYSKWKLHPVRQVQKYCHYMVQYKAVLNGKPDSTAGAVLLHNAHDDDVRGLFELPASNHGRLYTADRLAAFRRFLGARLAPRSGAEAAQALVDSADRPLPKITDVNQPLHGGSAHLFELLDDQELAHQDVHEAVQRVRNGGTKEVIIVRGGPGSGKSAIALELRRTLAAAGLDVRHASGAKALTKTLREGHIQQAPPRMKGKFDREATKRFTYFNQLKKLPSDSCDVVICDEAHRIRRHSIDQYTPREERENPRPQADEIIEAARVPVFLLDDWQSLRPGEVGTAEYLAERARALGLKHTLIDLGGMFRAQGSAYYRDWVLRLLSVGIRTPQAWVPDGRMQVELAETPQEMEDFLSMRRFEGASTRIVAGFCWPWSKPDDNGELIPDVTLGEWRKPWNVKPGFAVEGAPDAEFWATDPRGSHQVGCVYTSQTFEFDWVGVILGPDLLWREGQFVTNRTATFDPELKPKGIAQADIERCIRNAYHVLLTRGIMGVVVHSTDEETRDALRGHLITSVQHPLPSSMRKIVQH</sequence>
<name>A0A918WVR1_9ACTN</name>